<accession>A0A813XAY3</accession>
<organism evidence="1 3">
    <name type="scientific">Adineta ricciae</name>
    <name type="common">Rotifer</name>
    <dbReference type="NCBI Taxonomy" id="249248"/>
    <lineage>
        <taxon>Eukaryota</taxon>
        <taxon>Metazoa</taxon>
        <taxon>Spiralia</taxon>
        <taxon>Gnathifera</taxon>
        <taxon>Rotifera</taxon>
        <taxon>Eurotatoria</taxon>
        <taxon>Bdelloidea</taxon>
        <taxon>Adinetida</taxon>
        <taxon>Adinetidae</taxon>
        <taxon>Adineta</taxon>
    </lineage>
</organism>
<dbReference type="Proteomes" id="UP000663852">
    <property type="component" value="Unassembled WGS sequence"/>
</dbReference>
<keyword evidence="3" id="KW-1185">Reference proteome</keyword>
<comment type="caution">
    <text evidence="1">The sequence shown here is derived from an EMBL/GenBank/DDBJ whole genome shotgun (WGS) entry which is preliminary data.</text>
</comment>
<dbReference type="EMBL" id="CAJNOR010000301">
    <property type="protein sequence ID" value="CAF0873319.1"/>
    <property type="molecule type" value="Genomic_DNA"/>
</dbReference>
<evidence type="ECO:0000313" key="1">
    <source>
        <dbReference type="EMBL" id="CAF0873319.1"/>
    </source>
</evidence>
<evidence type="ECO:0000313" key="2">
    <source>
        <dbReference type="EMBL" id="CAF0921956.1"/>
    </source>
</evidence>
<reference evidence="1" key="1">
    <citation type="submission" date="2021-02" db="EMBL/GenBank/DDBJ databases">
        <authorList>
            <person name="Nowell W R."/>
        </authorList>
    </citation>
    <scope>NUCLEOTIDE SEQUENCE</scope>
</reference>
<dbReference type="EMBL" id="CAJNOJ010000038">
    <property type="protein sequence ID" value="CAF0921956.1"/>
    <property type="molecule type" value="Genomic_DNA"/>
</dbReference>
<proteinExistence type="predicted"/>
<name>A0A813XAY3_ADIRI</name>
<dbReference type="AlphaFoldDB" id="A0A813XAY3"/>
<evidence type="ECO:0000313" key="3">
    <source>
        <dbReference type="Proteomes" id="UP000663828"/>
    </source>
</evidence>
<dbReference type="OrthoDB" id="10001844at2759"/>
<sequence>MGKRNIESIRQKNMQDNQRFLKQLQINNIRHDFLKSARSIVQKSEEKKKHNIQYEKVERVTRYSLKVKSGEIQEHVPQWQQNLKQGKGQPSKWTLMYRNNPNPYKRIYKPRVRN</sequence>
<protein>
    <submittedName>
        <fullName evidence="1">Uncharacterized protein</fullName>
    </submittedName>
</protein>
<gene>
    <name evidence="2" type="ORF">EDS130_LOCUS10818</name>
    <name evidence="1" type="ORF">XAT740_LOCUS6608</name>
</gene>
<dbReference type="Proteomes" id="UP000663828">
    <property type="component" value="Unassembled WGS sequence"/>
</dbReference>